<dbReference type="EMBL" id="JACHLK010000011">
    <property type="protein sequence ID" value="MBB6562087.1"/>
    <property type="molecule type" value="Genomic_DNA"/>
</dbReference>
<name>A0A7X0PIC3_9BURK</name>
<dbReference type="AlphaFoldDB" id="A0A7X0PIC3"/>
<sequence>MNVIDHEPASWFLVQHGDQWLLDVHCSHSFVSYTVLIALNAQETALYAQKGHAYLNELAHAVHYSAPGVKGSQSPYRDRNVDREFGAQVSQAIATFRA</sequence>
<accession>A0A7X0PIC3</accession>
<proteinExistence type="predicted"/>
<evidence type="ECO:0000313" key="2">
    <source>
        <dbReference type="Proteomes" id="UP000575083"/>
    </source>
</evidence>
<gene>
    <name evidence="1" type="ORF">HNP48_004796</name>
</gene>
<keyword evidence="2" id="KW-1185">Reference proteome</keyword>
<dbReference type="Proteomes" id="UP000575083">
    <property type="component" value="Unassembled WGS sequence"/>
</dbReference>
<protein>
    <submittedName>
        <fullName evidence="1">Uncharacterized protein</fullName>
    </submittedName>
</protein>
<organism evidence="1 2">
    <name type="scientific">Acidovorax soli</name>
    <dbReference type="NCBI Taxonomy" id="592050"/>
    <lineage>
        <taxon>Bacteria</taxon>
        <taxon>Pseudomonadati</taxon>
        <taxon>Pseudomonadota</taxon>
        <taxon>Betaproteobacteria</taxon>
        <taxon>Burkholderiales</taxon>
        <taxon>Comamonadaceae</taxon>
        <taxon>Acidovorax</taxon>
    </lineage>
</organism>
<evidence type="ECO:0000313" key="1">
    <source>
        <dbReference type="EMBL" id="MBB6562087.1"/>
    </source>
</evidence>
<reference evidence="1 2" key="1">
    <citation type="submission" date="2020-08" db="EMBL/GenBank/DDBJ databases">
        <title>Functional genomics of gut bacteria from endangered species of beetles.</title>
        <authorList>
            <person name="Carlos-Shanley C."/>
        </authorList>
    </citation>
    <scope>NUCLEOTIDE SEQUENCE [LARGE SCALE GENOMIC DNA]</scope>
    <source>
        <strain evidence="1 2">S00198</strain>
    </source>
</reference>
<comment type="caution">
    <text evidence="1">The sequence shown here is derived from an EMBL/GenBank/DDBJ whole genome shotgun (WGS) entry which is preliminary data.</text>
</comment>
<dbReference type="RefSeq" id="WP_184861759.1">
    <property type="nucleotide sequence ID" value="NZ_JACHLK010000011.1"/>
</dbReference>